<dbReference type="HAMAP" id="MF_01375">
    <property type="entry name" value="PhnX"/>
    <property type="match status" value="1"/>
</dbReference>
<dbReference type="Gene3D" id="3.40.50.1000">
    <property type="entry name" value="HAD superfamily/HAD-like"/>
    <property type="match status" value="1"/>
</dbReference>
<evidence type="ECO:0000256" key="3">
    <source>
        <dbReference type="ARBA" id="ARBA00022801"/>
    </source>
</evidence>
<evidence type="ECO:0000256" key="5">
    <source>
        <dbReference type="ARBA" id="ARBA00023270"/>
    </source>
</evidence>
<evidence type="ECO:0000256" key="1">
    <source>
        <dbReference type="ARBA" id="ARBA00011738"/>
    </source>
</evidence>
<dbReference type="GO" id="GO:0050194">
    <property type="term" value="F:phosphonoacetaldehyde hydrolase activity"/>
    <property type="evidence" value="ECO:0007669"/>
    <property type="project" value="UniProtKB-UniRule"/>
</dbReference>
<comment type="function">
    <text evidence="7 9">Involved in phosphonate degradation.</text>
</comment>
<dbReference type="InterPro" id="IPR036412">
    <property type="entry name" value="HAD-like_sf"/>
</dbReference>
<dbReference type="PANTHER" id="PTHR43434">
    <property type="entry name" value="PHOSPHOGLYCOLATE PHOSPHATASE"/>
    <property type="match status" value="1"/>
</dbReference>
<dbReference type="FunFam" id="1.10.150.240:FF:000006">
    <property type="entry name" value="Phosphonoacetaldehyde hydrolase"/>
    <property type="match status" value="1"/>
</dbReference>
<dbReference type="GO" id="GO:0008967">
    <property type="term" value="F:phosphoglycolate phosphatase activity"/>
    <property type="evidence" value="ECO:0007669"/>
    <property type="project" value="TreeGrafter"/>
</dbReference>
<evidence type="ECO:0000313" key="10">
    <source>
        <dbReference type="EMBL" id="MBP5857864.1"/>
    </source>
</evidence>
<comment type="subunit">
    <text evidence="1 9">Homodimer.</text>
</comment>
<feature type="active site" description="Nucleophile" evidence="9">
    <location>
        <position position="19"/>
    </location>
</feature>
<keyword evidence="2 9" id="KW-0479">Metal-binding</keyword>
<dbReference type="InterPro" id="IPR050155">
    <property type="entry name" value="HAD-like_hydrolase_sf"/>
</dbReference>
<comment type="cofactor">
    <cofactor evidence="9">
        <name>Mg(2+)</name>
        <dbReference type="ChEBI" id="CHEBI:18420"/>
    </cofactor>
    <text evidence="9">Binds 1 Mg(2+) ion per subunit.</text>
</comment>
<dbReference type="SFLD" id="SFLDG01129">
    <property type="entry name" value="C1.5:_HAD__Beta-PGM__Phosphata"/>
    <property type="match status" value="1"/>
</dbReference>
<dbReference type="NCBIfam" id="TIGR01422">
    <property type="entry name" value="phosphonatase"/>
    <property type="match status" value="1"/>
</dbReference>
<evidence type="ECO:0000256" key="9">
    <source>
        <dbReference type="HAMAP-Rule" id="MF_01375"/>
    </source>
</evidence>
<proteinExistence type="inferred from homology"/>
<dbReference type="GO" id="GO:0006281">
    <property type="term" value="P:DNA repair"/>
    <property type="evidence" value="ECO:0007669"/>
    <property type="project" value="TreeGrafter"/>
</dbReference>
<dbReference type="EMBL" id="JAGMWN010000005">
    <property type="protein sequence ID" value="MBP5857864.1"/>
    <property type="molecule type" value="Genomic_DNA"/>
</dbReference>
<dbReference type="SFLD" id="SFLDG01135">
    <property type="entry name" value="C1.5.6:_HAD__Beta-PGM__Phospha"/>
    <property type="match status" value="1"/>
</dbReference>
<comment type="caution">
    <text evidence="10">The sequence shown here is derived from an EMBL/GenBank/DDBJ whole genome shotgun (WGS) entry which is preliminary data.</text>
</comment>
<dbReference type="NCBIfam" id="TIGR01509">
    <property type="entry name" value="HAD-SF-IA-v3"/>
    <property type="match status" value="1"/>
</dbReference>
<evidence type="ECO:0000256" key="8">
    <source>
        <dbReference type="ARBA" id="ARBA00066472"/>
    </source>
</evidence>
<dbReference type="Proteomes" id="UP000672602">
    <property type="component" value="Unassembled WGS sequence"/>
</dbReference>
<comment type="similarity">
    <text evidence="9">Belongs to the HAD-like hydrolase superfamily. PhnX family.</text>
</comment>
<keyword evidence="4 9" id="KW-0460">Magnesium</keyword>
<feature type="active site" description="Schiff-base intermediate with substrate" evidence="9">
    <location>
        <position position="60"/>
    </location>
</feature>
<dbReference type="InterPro" id="IPR023214">
    <property type="entry name" value="HAD_sf"/>
</dbReference>
<keyword evidence="11" id="KW-1185">Reference proteome</keyword>
<dbReference type="GO" id="GO:0005829">
    <property type="term" value="C:cytosol"/>
    <property type="evidence" value="ECO:0007669"/>
    <property type="project" value="TreeGrafter"/>
</dbReference>
<evidence type="ECO:0000256" key="7">
    <source>
        <dbReference type="ARBA" id="ARBA00056573"/>
    </source>
</evidence>
<protein>
    <recommendedName>
        <fullName evidence="8 9">Phosphonoacetaldehyde hydrolase</fullName>
        <shortName evidence="9">Phosphonatase</shortName>
        <ecNumber evidence="8 9">3.11.1.1</ecNumber>
    </recommendedName>
    <alternativeName>
        <fullName evidence="9">Phosphonoacetaldehyde phosphonohydrolase</fullName>
    </alternativeName>
</protein>
<dbReference type="InterPro" id="IPR006439">
    <property type="entry name" value="HAD-SF_hydro_IA"/>
</dbReference>
<dbReference type="GO" id="GO:0019700">
    <property type="term" value="P:organic phosphonate catabolic process"/>
    <property type="evidence" value="ECO:0007669"/>
    <property type="project" value="InterPro"/>
</dbReference>
<gene>
    <name evidence="9" type="primary">phnX</name>
    <name evidence="10" type="ORF">KAJ83_12670</name>
</gene>
<evidence type="ECO:0000256" key="2">
    <source>
        <dbReference type="ARBA" id="ARBA00022723"/>
    </source>
</evidence>
<dbReference type="AlphaFoldDB" id="A0A8J7S366"/>
<organism evidence="10 11">
    <name type="scientific">Marivibrio halodurans</name>
    <dbReference type="NCBI Taxonomy" id="2039722"/>
    <lineage>
        <taxon>Bacteria</taxon>
        <taxon>Pseudomonadati</taxon>
        <taxon>Pseudomonadota</taxon>
        <taxon>Alphaproteobacteria</taxon>
        <taxon>Rhodospirillales</taxon>
        <taxon>Rhodospirillaceae</taxon>
        <taxon>Marivibrio</taxon>
    </lineage>
</organism>
<dbReference type="PANTHER" id="PTHR43434:SF19">
    <property type="entry name" value="PHOSPHONOACETALDEHYDE HYDROLASE"/>
    <property type="match status" value="1"/>
</dbReference>
<evidence type="ECO:0000256" key="6">
    <source>
        <dbReference type="ARBA" id="ARBA00052005"/>
    </source>
</evidence>
<dbReference type="Gene3D" id="1.10.150.240">
    <property type="entry name" value="Putative phosphatase, domain 2"/>
    <property type="match status" value="1"/>
</dbReference>
<keyword evidence="3 9" id="KW-0378">Hydrolase</keyword>
<evidence type="ECO:0000256" key="4">
    <source>
        <dbReference type="ARBA" id="ARBA00022842"/>
    </source>
</evidence>
<dbReference type="Pfam" id="PF00702">
    <property type="entry name" value="Hydrolase"/>
    <property type="match status" value="1"/>
</dbReference>
<sequence length="273" mass="28914">MTYRYTRRHIGPVEAVLFDNAGTIVDFGSTAPVMAFVELFKRRQVQVSVEEARGPMGAAKRDHIAQMCAMPGVAARWEAAHGKAPTEADIDAMYEEFLPLQVECLQSHATVIPGAVECFARLREAGKKIGTTTGYPREVMRALTGKLADQGIVPDSLVCASDVAQGRPKPDMCLQSALNLGVADVGACVNVDDSAPGIEAGLAAGMWTIGLACSGNEVGLSFEEWSALSPEGQAPLRAKAGEKLARAGAHFVVDTVADVADVIAEIEARMRMG</sequence>
<dbReference type="EC" id="3.11.1.1" evidence="8 9"/>
<name>A0A8J7S366_9PROT</name>
<evidence type="ECO:0000313" key="11">
    <source>
        <dbReference type="Proteomes" id="UP000672602"/>
    </source>
</evidence>
<reference evidence="10" key="1">
    <citation type="submission" date="2021-04" db="EMBL/GenBank/DDBJ databases">
        <authorList>
            <person name="Zhang D.-C."/>
        </authorList>
    </citation>
    <scope>NUCLEOTIDE SEQUENCE</scope>
    <source>
        <strain evidence="10">CGMCC 1.15697</strain>
    </source>
</reference>
<dbReference type="SUPFAM" id="SSF56784">
    <property type="entry name" value="HAD-like"/>
    <property type="match status" value="1"/>
</dbReference>
<dbReference type="InterPro" id="IPR006323">
    <property type="entry name" value="Phosphonoacetald_hydro"/>
</dbReference>
<feature type="binding site" evidence="9">
    <location>
        <position position="193"/>
    </location>
    <ligand>
        <name>Mg(2+)</name>
        <dbReference type="ChEBI" id="CHEBI:18420"/>
    </ligand>
</feature>
<comment type="catalytic activity">
    <reaction evidence="6 9">
        <text>phosphonoacetaldehyde + H2O = acetaldehyde + phosphate + H(+)</text>
        <dbReference type="Rhea" id="RHEA:18905"/>
        <dbReference type="ChEBI" id="CHEBI:15343"/>
        <dbReference type="ChEBI" id="CHEBI:15377"/>
        <dbReference type="ChEBI" id="CHEBI:15378"/>
        <dbReference type="ChEBI" id="CHEBI:43474"/>
        <dbReference type="ChEBI" id="CHEBI:58383"/>
        <dbReference type="EC" id="3.11.1.1"/>
    </reaction>
</comment>
<feature type="binding site" evidence="9">
    <location>
        <position position="21"/>
    </location>
    <ligand>
        <name>Mg(2+)</name>
        <dbReference type="ChEBI" id="CHEBI:18420"/>
    </ligand>
</feature>
<feature type="binding site" evidence="9">
    <location>
        <position position="19"/>
    </location>
    <ligand>
        <name>Mg(2+)</name>
        <dbReference type="ChEBI" id="CHEBI:18420"/>
    </ligand>
</feature>
<keyword evidence="5 9" id="KW-0704">Schiff base</keyword>
<dbReference type="GO" id="GO:0000287">
    <property type="term" value="F:magnesium ion binding"/>
    <property type="evidence" value="ECO:0007669"/>
    <property type="project" value="UniProtKB-UniRule"/>
</dbReference>
<dbReference type="InterPro" id="IPR023198">
    <property type="entry name" value="PGP-like_dom2"/>
</dbReference>
<dbReference type="SFLD" id="SFLDS00003">
    <property type="entry name" value="Haloacid_Dehalogenase"/>
    <property type="match status" value="1"/>
</dbReference>
<accession>A0A8J7S366</accession>
<dbReference type="RefSeq" id="WP_210682437.1">
    <property type="nucleotide sequence ID" value="NZ_JAGMWN010000005.1"/>
</dbReference>